<proteinExistence type="predicted"/>
<dbReference type="EMBL" id="RXNS01000001">
    <property type="protein sequence ID" value="RTR06924.1"/>
    <property type="molecule type" value="Genomic_DNA"/>
</dbReference>
<dbReference type="InterPro" id="IPR019888">
    <property type="entry name" value="Tscrpt_reg_AsnC-like"/>
</dbReference>
<dbReference type="InterPro" id="IPR036390">
    <property type="entry name" value="WH_DNA-bd_sf"/>
</dbReference>
<dbReference type="InterPro" id="IPR019885">
    <property type="entry name" value="Tscrpt_reg_HTH_AsnC-type_CS"/>
</dbReference>
<dbReference type="PROSITE" id="PS50956">
    <property type="entry name" value="HTH_ASNC_2"/>
    <property type="match status" value="1"/>
</dbReference>
<dbReference type="PANTHER" id="PTHR30154:SF34">
    <property type="entry name" value="TRANSCRIPTIONAL REGULATOR AZLB"/>
    <property type="match status" value="1"/>
</dbReference>
<gene>
    <name evidence="5" type="ORF">EKG36_00220</name>
</gene>
<dbReference type="Gene3D" id="1.10.10.10">
    <property type="entry name" value="Winged helix-like DNA-binding domain superfamily/Winged helix DNA-binding domain"/>
    <property type="match status" value="1"/>
</dbReference>
<keyword evidence="3" id="KW-0804">Transcription</keyword>
<dbReference type="PANTHER" id="PTHR30154">
    <property type="entry name" value="LEUCINE-RESPONSIVE REGULATORY PROTEIN"/>
    <property type="match status" value="1"/>
</dbReference>
<dbReference type="GO" id="GO:0043200">
    <property type="term" value="P:response to amino acid"/>
    <property type="evidence" value="ECO:0007669"/>
    <property type="project" value="TreeGrafter"/>
</dbReference>
<dbReference type="GO" id="GO:0006355">
    <property type="term" value="P:regulation of DNA-templated transcription"/>
    <property type="evidence" value="ECO:0007669"/>
    <property type="project" value="UniProtKB-ARBA"/>
</dbReference>
<keyword evidence="2" id="KW-0238">DNA-binding</keyword>
<evidence type="ECO:0000256" key="1">
    <source>
        <dbReference type="ARBA" id="ARBA00023015"/>
    </source>
</evidence>
<dbReference type="InterPro" id="IPR011991">
    <property type="entry name" value="ArsR-like_HTH"/>
</dbReference>
<feature type="domain" description="HTH asnC-type" evidence="4">
    <location>
        <begin position="52"/>
        <end position="113"/>
    </location>
</feature>
<dbReference type="Pfam" id="PF13412">
    <property type="entry name" value="HTH_24"/>
    <property type="match status" value="1"/>
</dbReference>
<evidence type="ECO:0000313" key="5">
    <source>
        <dbReference type="EMBL" id="RTR06924.1"/>
    </source>
</evidence>
<dbReference type="Proteomes" id="UP000267400">
    <property type="component" value="Unassembled WGS sequence"/>
</dbReference>
<dbReference type="SUPFAM" id="SSF46785">
    <property type="entry name" value="Winged helix' DNA-binding domain"/>
    <property type="match status" value="1"/>
</dbReference>
<dbReference type="PRINTS" id="PR00033">
    <property type="entry name" value="HTHASNC"/>
</dbReference>
<evidence type="ECO:0000313" key="6">
    <source>
        <dbReference type="Proteomes" id="UP000267400"/>
    </source>
</evidence>
<dbReference type="OrthoDB" id="8590699at2"/>
<dbReference type="PROSITE" id="PS00519">
    <property type="entry name" value="HTH_ASNC_1"/>
    <property type="match status" value="1"/>
</dbReference>
<sequence length="204" mass="22175">MSNLRDVPLFMRRSTGILGGDGWGRVAFCTALAQRYATSLQQTLPKRKMLALDRFDMKILHALQRDARLTLGALSEAVALSASQCSRRIARLEQEGVIEGYALRLNPAALGLTVTAFIFISVDKQRMHAPREAVAALLAREEVIECHTVTGSHDFLLKVMVESLGALSTFLAEAVSPMEGLHDIASQVAMESLKTNGPLKVEAG</sequence>
<organism evidence="5 6">
    <name type="scientific">Halomonas nitroreducens</name>
    <dbReference type="NCBI Taxonomy" id="447425"/>
    <lineage>
        <taxon>Bacteria</taxon>
        <taxon>Pseudomonadati</taxon>
        <taxon>Pseudomonadota</taxon>
        <taxon>Gammaproteobacteria</taxon>
        <taxon>Oceanospirillales</taxon>
        <taxon>Halomonadaceae</taxon>
        <taxon>Halomonas</taxon>
    </lineage>
</organism>
<dbReference type="InterPro" id="IPR036388">
    <property type="entry name" value="WH-like_DNA-bd_sf"/>
</dbReference>
<dbReference type="GO" id="GO:0005829">
    <property type="term" value="C:cytosol"/>
    <property type="evidence" value="ECO:0007669"/>
    <property type="project" value="TreeGrafter"/>
</dbReference>
<evidence type="ECO:0000256" key="2">
    <source>
        <dbReference type="ARBA" id="ARBA00023125"/>
    </source>
</evidence>
<evidence type="ECO:0000259" key="4">
    <source>
        <dbReference type="PROSITE" id="PS50956"/>
    </source>
</evidence>
<accession>A0A3S0HSJ2</accession>
<evidence type="ECO:0000256" key="3">
    <source>
        <dbReference type="ARBA" id="ARBA00023163"/>
    </source>
</evidence>
<comment type="caution">
    <text evidence="5">The sequence shown here is derived from an EMBL/GenBank/DDBJ whole genome shotgun (WGS) entry which is preliminary data.</text>
</comment>
<name>A0A3S0HSJ2_9GAMM</name>
<dbReference type="SMART" id="SM00344">
    <property type="entry name" value="HTH_ASNC"/>
    <property type="match status" value="1"/>
</dbReference>
<reference evidence="5 6" key="1">
    <citation type="submission" date="2018-12" db="EMBL/GenBank/DDBJ databases">
        <authorList>
            <person name="Yu L."/>
        </authorList>
    </citation>
    <scope>NUCLEOTIDE SEQUENCE [LARGE SCALE GENOMIC DNA]</scope>
    <source>
        <strain evidence="5 6">11S</strain>
    </source>
</reference>
<dbReference type="GO" id="GO:0043565">
    <property type="term" value="F:sequence-specific DNA binding"/>
    <property type="evidence" value="ECO:0007669"/>
    <property type="project" value="InterPro"/>
</dbReference>
<dbReference type="AlphaFoldDB" id="A0A3S0HSJ2"/>
<dbReference type="InterPro" id="IPR000485">
    <property type="entry name" value="AsnC-type_HTH_dom"/>
</dbReference>
<dbReference type="Pfam" id="PF01037">
    <property type="entry name" value="AsnC_trans_reg"/>
    <property type="match status" value="1"/>
</dbReference>
<dbReference type="Gene3D" id="3.30.70.920">
    <property type="match status" value="1"/>
</dbReference>
<keyword evidence="6" id="KW-1185">Reference proteome</keyword>
<protein>
    <submittedName>
        <fullName evidence="5">Lrp/AsnC family transcriptional regulator</fullName>
    </submittedName>
</protein>
<dbReference type="InterPro" id="IPR019887">
    <property type="entry name" value="Tscrpt_reg_AsnC/Lrp_C"/>
</dbReference>
<keyword evidence="1" id="KW-0805">Transcription regulation</keyword>
<dbReference type="CDD" id="cd00090">
    <property type="entry name" value="HTH_ARSR"/>
    <property type="match status" value="1"/>
</dbReference>